<evidence type="ECO:0000256" key="1">
    <source>
        <dbReference type="ARBA" id="ARBA00022448"/>
    </source>
</evidence>
<dbReference type="GO" id="GO:0098796">
    <property type="term" value="C:membrane protein complex"/>
    <property type="evidence" value="ECO:0007669"/>
    <property type="project" value="UniProtKB-ARBA"/>
</dbReference>
<dbReference type="GO" id="GO:0005886">
    <property type="term" value="C:plasma membrane"/>
    <property type="evidence" value="ECO:0007669"/>
    <property type="project" value="TreeGrafter"/>
</dbReference>
<dbReference type="InterPro" id="IPR017911">
    <property type="entry name" value="MacB-like_ATP-bd"/>
</dbReference>
<dbReference type="InterPro" id="IPR003593">
    <property type="entry name" value="AAA+_ATPase"/>
</dbReference>
<dbReference type="EMBL" id="CP014263">
    <property type="protein sequence ID" value="AQG81736.1"/>
    <property type="molecule type" value="Genomic_DNA"/>
</dbReference>
<evidence type="ECO:0000256" key="4">
    <source>
        <dbReference type="ARBA" id="ARBA00038388"/>
    </source>
</evidence>
<keyword evidence="3 6" id="KW-0067">ATP-binding</keyword>
<dbReference type="PROSITE" id="PS50893">
    <property type="entry name" value="ABC_TRANSPORTER_2"/>
    <property type="match status" value="1"/>
</dbReference>
<dbReference type="InterPro" id="IPR015854">
    <property type="entry name" value="ABC_transpr_LolD-like"/>
</dbReference>
<dbReference type="STRING" id="1178516.AWR27_21985"/>
<keyword evidence="7" id="KW-1185">Reference proteome</keyword>
<organism evidence="6 7">
    <name type="scientific">Spirosoma montaniterrae</name>
    <dbReference type="NCBI Taxonomy" id="1178516"/>
    <lineage>
        <taxon>Bacteria</taxon>
        <taxon>Pseudomonadati</taxon>
        <taxon>Bacteroidota</taxon>
        <taxon>Cytophagia</taxon>
        <taxon>Cytophagales</taxon>
        <taxon>Cytophagaceae</taxon>
        <taxon>Spirosoma</taxon>
    </lineage>
</organism>
<dbReference type="InterPro" id="IPR017871">
    <property type="entry name" value="ABC_transporter-like_CS"/>
</dbReference>
<evidence type="ECO:0000256" key="3">
    <source>
        <dbReference type="ARBA" id="ARBA00022840"/>
    </source>
</evidence>
<dbReference type="GO" id="GO:0005524">
    <property type="term" value="F:ATP binding"/>
    <property type="evidence" value="ECO:0007669"/>
    <property type="project" value="UniProtKB-KW"/>
</dbReference>
<dbReference type="FunFam" id="3.40.50.300:FF:000032">
    <property type="entry name" value="Export ABC transporter ATP-binding protein"/>
    <property type="match status" value="1"/>
</dbReference>
<dbReference type="InterPro" id="IPR003439">
    <property type="entry name" value="ABC_transporter-like_ATP-bd"/>
</dbReference>
<evidence type="ECO:0000256" key="2">
    <source>
        <dbReference type="ARBA" id="ARBA00022741"/>
    </source>
</evidence>
<dbReference type="InterPro" id="IPR027417">
    <property type="entry name" value="P-loop_NTPase"/>
</dbReference>
<comment type="similarity">
    <text evidence="4">Belongs to the ABC transporter superfamily. Macrolide exporter (TC 3.A.1.122) family.</text>
</comment>
<dbReference type="SUPFAM" id="SSF52540">
    <property type="entry name" value="P-loop containing nucleoside triphosphate hydrolases"/>
    <property type="match status" value="1"/>
</dbReference>
<protein>
    <submittedName>
        <fullName evidence="6">Macrolide ABC transporter ATP-binding protein</fullName>
    </submittedName>
</protein>
<dbReference type="SMART" id="SM00382">
    <property type="entry name" value="AAA"/>
    <property type="match status" value="1"/>
</dbReference>
<reference evidence="6 7" key="1">
    <citation type="submission" date="2016-01" db="EMBL/GenBank/DDBJ databases">
        <authorList>
            <person name="Oliw E.H."/>
        </authorList>
    </citation>
    <scope>NUCLEOTIDE SEQUENCE [LARGE SCALE GENOMIC DNA]</scope>
    <source>
        <strain evidence="6 7">DY10</strain>
    </source>
</reference>
<dbReference type="Proteomes" id="UP000187941">
    <property type="component" value="Chromosome"/>
</dbReference>
<feature type="domain" description="ABC transporter" evidence="5">
    <location>
        <begin position="3"/>
        <end position="227"/>
    </location>
</feature>
<dbReference type="CDD" id="cd03255">
    <property type="entry name" value="ABC_MJ0796_LolCDE_FtsE"/>
    <property type="match status" value="1"/>
</dbReference>
<evidence type="ECO:0000313" key="6">
    <source>
        <dbReference type="EMBL" id="AQG81736.1"/>
    </source>
</evidence>
<dbReference type="OrthoDB" id="1114670at2"/>
<dbReference type="RefSeq" id="WP_077133217.1">
    <property type="nucleotide sequence ID" value="NZ_CP014263.1"/>
</dbReference>
<dbReference type="PROSITE" id="PS00211">
    <property type="entry name" value="ABC_TRANSPORTER_1"/>
    <property type="match status" value="1"/>
</dbReference>
<sequence length="229" mass="24594">MIAQLNQASKVYQTPAGTFTALDKTTLTVNEAELLLIIGPSGSGKTTLLSLIGCLIEPTEGSLMVDGHDVAGLSAGQMANVRLNTIGFVFQQFNLLAPLTAEENVAFPLRMQSLSRAAVNERTTQALANLNMLDHRRKFPKQLSGGQQQRIAIARALVTNPKLILCDEPTASLDKDSVGIVMDELRTLARSGKAVAVVTHDPRLTPYADRAVEVKNGIVTPIDIHQITA</sequence>
<gene>
    <name evidence="6" type="ORF">AWR27_21985</name>
</gene>
<keyword evidence="2" id="KW-0547">Nucleotide-binding</keyword>
<dbReference type="KEGG" id="smon:AWR27_21985"/>
<evidence type="ECO:0000313" key="7">
    <source>
        <dbReference type="Proteomes" id="UP000187941"/>
    </source>
</evidence>
<proteinExistence type="inferred from homology"/>
<dbReference type="GO" id="GO:0016887">
    <property type="term" value="F:ATP hydrolysis activity"/>
    <property type="evidence" value="ECO:0007669"/>
    <property type="project" value="InterPro"/>
</dbReference>
<dbReference type="PANTHER" id="PTHR24220">
    <property type="entry name" value="IMPORT ATP-BINDING PROTEIN"/>
    <property type="match status" value="1"/>
</dbReference>
<evidence type="ECO:0000259" key="5">
    <source>
        <dbReference type="PROSITE" id="PS50893"/>
    </source>
</evidence>
<keyword evidence="1" id="KW-0813">Transport</keyword>
<name>A0A1P9X280_9BACT</name>
<dbReference type="Pfam" id="PF00005">
    <property type="entry name" value="ABC_tran"/>
    <property type="match status" value="1"/>
</dbReference>
<accession>A0A1P9X280</accession>
<dbReference type="GO" id="GO:0022857">
    <property type="term" value="F:transmembrane transporter activity"/>
    <property type="evidence" value="ECO:0007669"/>
    <property type="project" value="TreeGrafter"/>
</dbReference>
<dbReference type="PANTHER" id="PTHR24220:SF86">
    <property type="entry name" value="ABC TRANSPORTER ABCH.1"/>
    <property type="match status" value="1"/>
</dbReference>
<dbReference type="AlphaFoldDB" id="A0A1P9X280"/>
<dbReference type="Gene3D" id="3.40.50.300">
    <property type="entry name" value="P-loop containing nucleotide triphosphate hydrolases"/>
    <property type="match status" value="1"/>
</dbReference>